<proteinExistence type="predicted"/>
<comment type="caution">
    <text evidence="1">The sequence shown here is derived from an EMBL/GenBank/DDBJ whole genome shotgun (WGS) entry which is preliminary data.</text>
</comment>
<reference evidence="2" key="1">
    <citation type="journal article" date="2019" name="Int. J. Syst. Evol. Microbiol.">
        <title>The Global Catalogue of Microorganisms (GCM) 10K type strain sequencing project: providing services to taxonomists for standard genome sequencing and annotation.</title>
        <authorList>
            <consortium name="The Broad Institute Genomics Platform"/>
            <consortium name="The Broad Institute Genome Sequencing Center for Infectious Disease"/>
            <person name="Wu L."/>
            <person name="Ma J."/>
        </authorList>
    </citation>
    <scope>NUCLEOTIDE SEQUENCE [LARGE SCALE GENOMIC DNA]</scope>
    <source>
        <strain evidence="2">CGMCC 4.1434</strain>
    </source>
</reference>
<accession>A0ABW0TJ81</accession>
<protein>
    <submittedName>
        <fullName evidence="1">Uncharacterized protein</fullName>
    </submittedName>
</protein>
<name>A0ABW0TJ81_9BACL</name>
<sequence>MKDLMLQERVITIVGHEKKKIAIYISRSDGKGTYPARRAAMIAQTLTTEMDILFLRGEESPPTPAGYKEIEVGNSHSLLRILTDIKPDLLIRDSGSTVEEDVEKIRGIVPSIIHFDDFGDGGKSADLVFQTLYTETNDPVPEHYVVGLDSFIADEKILGYKQIGLRKQEQNPLPHLVISFGDEDAGNLSYRALRHMLQLQIPLKVTVLLGENYAHDISTLRMMALGRRNTFILEYPHNFAEVCASADVILCASGYMPYEVAVMGIPCVVLAQNDFEAELAFPKEQHGFIHLGLGRKVKQSSLLNAIMEPLLHEPLRKKAIARQTALGLGDGKDAVCEAIRYFVEYPKRGHLKNRTGKETSNMLH</sequence>
<dbReference type="Proteomes" id="UP001596109">
    <property type="component" value="Unassembled WGS sequence"/>
</dbReference>
<organism evidence="1 2">
    <name type="scientific">Sporosarcina soli</name>
    <dbReference type="NCBI Taxonomy" id="334736"/>
    <lineage>
        <taxon>Bacteria</taxon>
        <taxon>Bacillati</taxon>
        <taxon>Bacillota</taxon>
        <taxon>Bacilli</taxon>
        <taxon>Bacillales</taxon>
        <taxon>Caryophanaceae</taxon>
        <taxon>Sporosarcina</taxon>
    </lineage>
</organism>
<gene>
    <name evidence="1" type="ORF">ACFPRA_10230</name>
</gene>
<evidence type="ECO:0000313" key="2">
    <source>
        <dbReference type="Proteomes" id="UP001596109"/>
    </source>
</evidence>
<dbReference type="Gene3D" id="3.40.50.2000">
    <property type="entry name" value="Glycogen Phosphorylase B"/>
    <property type="match status" value="1"/>
</dbReference>
<evidence type="ECO:0000313" key="1">
    <source>
        <dbReference type="EMBL" id="MFC5589267.1"/>
    </source>
</evidence>
<dbReference type="EMBL" id="JBHSNO010000005">
    <property type="protein sequence ID" value="MFC5589267.1"/>
    <property type="molecule type" value="Genomic_DNA"/>
</dbReference>
<keyword evidence="2" id="KW-1185">Reference proteome</keyword>
<dbReference type="SUPFAM" id="SSF53756">
    <property type="entry name" value="UDP-Glycosyltransferase/glycogen phosphorylase"/>
    <property type="match status" value="1"/>
</dbReference>
<dbReference type="RefSeq" id="WP_381433656.1">
    <property type="nucleotide sequence ID" value="NZ_JBHSNO010000005.1"/>
</dbReference>